<organism evidence="2 3">
    <name type="scientific">Ambispora gerdemannii</name>
    <dbReference type="NCBI Taxonomy" id="144530"/>
    <lineage>
        <taxon>Eukaryota</taxon>
        <taxon>Fungi</taxon>
        <taxon>Fungi incertae sedis</taxon>
        <taxon>Mucoromycota</taxon>
        <taxon>Glomeromycotina</taxon>
        <taxon>Glomeromycetes</taxon>
        <taxon>Archaeosporales</taxon>
        <taxon>Ambisporaceae</taxon>
        <taxon>Ambispora</taxon>
    </lineage>
</organism>
<name>A0A9N9FWM4_9GLOM</name>
<feature type="compositionally biased region" description="Basic and acidic residues" evidence="1">
    <location>
        <begin position="1"/>
        <end position="17"/>
    </location>
</feature>
<dbReference type="Proteomes" id="UP000789831">
    <property type="component" value="Unassembled WGS sequence"/>
</dbReference>
<proteinExistence type="predicted"/>
<dbReference type="AlphaFoldDB" id="A0A9N9FWM4"/>
<evidence type="ECO:0000313" key="2">
    <source>
        <dbReference type="EMBL" id="CAG8567881.1"/>
    </source>
</evidence>
<dbReference type="EMBL" id="CAJVPL010001374">
    <property type="protein sequence ID" value="CAG8567881.1"/>
    <property type="molecule type" value="Genomic_DNA"/>
</dbReference>
<accession>A0A9N9FWM4</accession>
<comment type="caution">
    <text evidence="2">The sequence shown here is derived from an EMBL/GenBank/DDBJ whole genome shotgun (WGS) entry which is preliminary data.</text>
</comment>
<sequence>MTQKPHTEWREEGKKESGNFGKRFIMDTPSVYMIPLMVKLVIWHLSTKTKPVSAIVKPETAFSRTTKRTPHHHDPSWPIDSYRHDILLS</sequence>
<reference evidence="2" key="1">
    <citation type="submission" date="2021-06" db="EMBL/GenBank/DDBJ databases">
        <authorList>
            <person name="Kallberg Y."/>
            <person name="Tangrot J."/>
            <person name="Rosling A."/>
        </authorList>
    </citation>
    <scope>NUCLEOTIDE SEQUENCE</scope>
    <source>
        <strain evidence="2">MT106</strain>
    </source>
</reference>
<gene>
    <name evidence="2" type="ORF">AGERDE_LOCUS7487</name>
</gene>
<evidence type="ECO:0000256" key="1">
    <source>
        <dbReference type="SAM" id="MobiDB-lite"/>
    </source>
</evidence>
<feature type="region of interest" description="Disordered" evidence="1">
    <location>
        <begin position="62"/>
        <end position="89"/>
    </location>
</feature>
<protein>
    <submittedName>
        <fullName evidence="2">8896_t:CDS:1</fullName>
    </submittedName>
</protein>
<keyword evidence="3" id="KW-1185">Reference proteome</keyword>
<feature type="region of interest" description="Disordered" evidence="1">
    <location>
        <begin position="1"/>
        <end position="20"/>
    </location>
</feature>
<evidence type="ECO:0000313" key="3">
    <source>
        <dbReference type="Proteomes" id="UP000789831"/>
    </source>
</evidence>